<dbReference type="AlphaFoldDB" id="A0A9C7PX28"/>
<dbReference type="SUPFAM" id="SSF55729">
    <property type="entry name" value="Acyl-CoA N-acyltransferases (Nat)"/>
    <property type="match status" value="1"/>
</dbReference>
<sequence length="212" mass="24363">MTSAYGQVVSTPEWEERQRLLDTLVPLNDLYLKDATCVRVIQLRKEYKSLCEQAQMLLNLEIEAGSYPQDEILDMEGFYNYYLSYFAFACIKEDDHVADNSVDLLGSFYIKPNFPGRSSHICNTGFLVKPQWRGRGVGSAMEKAFTWLSSQLSFRAAFFNLVYVDNEVSVRFWKKHGYQVVGTIPGAKKVKEKDGTIYYVDALNMFKEFVCS</sequence>
<keyword evidence="3" id="KW-1185">Reference proteome</keyword>
<proteinExistence type="predicted"/>
<dbReference type="Proteomes" id="UP001061958">
    <property type="component" value="Unassembled WGS sequence"/>
</dbReference>
<evidence type="ECO:0000313" key="2">
    <source>
        <dbReference type="EMBL" id="GJQ12378.1"/>
    </source>
</evidence>
<dbReference type="GO" id="GO:0016747">
    <property type="term" value="F:acyltransferase activity, transferring groups other than amino-acyl groups"/>
    <property type="evidence" value="ECO:0007669"/>
    <property type="project" value="InterPro"/>
</dbReference>
<dbReference type="PANTHER" id="PTHR43138">
    <property type="entry name" value="ACETYLTRANSFERASE, GNAT FAMILY"/>
    <property type="match status" value="1"/>
</dbReference>
<dbReference type="PANTHER" id="PTHR43138:SF1">
    <property type="entry name" value="N-ACETYLTRANSFERASE ACA1"/>
    <property type="match status" value="1"/>
</dbReference>
<dbReference type="Gene3D" id="3.40.630.30">
    <property type="match status" value="1"/>
</dbReference>
<organism evidence="2 3">
    <name type="scientific">Galdieria partita</name>
    <dbReference type="NCBI Taxonomy" id="83374"/>
    <lineage>
        <taxon>Eukaryota</taxon>
        <taxon>Rhodophyta</taxon>
        <taxon>Bangiophyceae</taxon>
        <taxon>Galdieriales</taxon>
        <taxon>Galdieriaceae</taxon>
        <taxon>Galdieria</taxon>
    </lineage>
</organism>
<evidence type="ECO:0000259" key="1">
    <source>
        <dbReference type="PROSITE" id="PS51186"/>
    </source>
</evidence>
<dbReference type="OrthoDB" id="10264707at2759"/>
<protein>
    <recommendedName>
        <fullName evidence="1">N-acetyltransferase domain-containing protein</fullName>
    </recommendedName>
</protein>
<dbReference type="EMBL" id="BQMJ01000033">
    <property type="protein sequence ID" value="GJQ12378.1"/>
    <property type="molecule type" value="Genomic_DNA"/>
</dbReference>
<feature type="domain" description="N-acetyltransferase" evidence="1">
    <location>
        <begin position="41"/>
        <end position="210"/>
    </location>
</feature>
<dbReference type="InterPro" id="IPR052742">
    <property type="entry name" value="Mito_N-acetyltransferase"/>
</dbReference>
<name>A0A9C7PX28_9RHOD</name>
<evidence type="ECO:0000313" key="3">
    <source>
        <dbReference type="Proteomes" id="UP001061958"/>
    </source>
</evidence>
<dbReference type="Pfam" id="PF00583">
    <property type="entry name" value="Acetyltransf_1"/>
    <property type="match status" value="1"/>
</dbReference>
<dbReference type="GO" id="GO:0005634">
    <property type="term" value="C:nucleus"/>
    <property type="evidence" value="ECO:0007669"/>
    <property type="project" value="TreeGrafter"/>
</dbReference>
<reference evidence="2" key="2">
    <citation type="submission" date="2022-01" db="EMBL/GenBank/DDBJ databases">
        <authorList>
            <person name="Hirooka S."/>
            <person name="Miyagishima S.Y."/>
        </authorList>
    </citation>
    <scope>NUCLEOTIDE SEQUENCE</scope>
    <source>
        <strain evidence="2">NBRC 102759</strain>
    </source>
</reference>
<comment type="caution">
    <text evidence="2">The sequence shown here is derived from an EMBL/GenBank/DDBJ whole genome shotgun (WGS) entry which is preliminary data.</text>
</comment>
<dbReference type="InterPro" id="IPR000182">
    <property type="entry name" value="GNAT_dom"/>
</dbReference>
<reference evidence="2" key="1">
    <citation type="journal article" date="2022" name="Proc. Natl. Acad. Sci. U.S.A.">
        <title>Life cycle and functional genomics of the unicellular red alga Galdieria for elucidating algal and plant evolution and industrial use.</title>
        <authorList>
            <person name="Hirooka S."/>
            <person name="Itabashi T."/>
            <person name="Ichinose T.M."/>
            <person name="Onuma R."/>
            <person name="Fujiwara T."/>
            <person name="Yamashita S."/>
            <person name="Jong L.W."/>
            <person name="Tomita R."/>
            <person name="Iwane A.H."/>
            <person name="Miyagishima S.Y."/>
        </authorList>
    </citation>
    <scope>NUCLEOTIDE SEQUENCE</scope>
    <source>
        <strain evidence="2">NBRC 102759</strain>
    </source>
</reference>
<dbReference type="InterPro" id="IPR016181">
    <property type="entry name" value="Acyl_CoA_acyltransferase"/>
</dbReference>
<dbReference type="PROSITE" id="PS51186">
    <property type="entry name" value="GNAT"/>
    <property type="match status" value="1"/>
</dbReference>
<gene>
    <name evidence="2" type="ORF">GpartN1_g4169.t1</name>
</gene>
<accession>A0A9C7PX28</accession>